<evidence type="ECO:0000313" key="2">
    <source>
        <dbReference type="EMBL" id="MDQ0223142.1"/>
    </source>
</evidence>
<feature type="region of interest" description="Disordered" evidence="1">
    <location>
        <begin position="156"/>
        <end position="190"/>
    </location>
</feature>
<proteinExistence type="predicted"/>
<comment type="caution">
    <text evidence="2">The sequence shown here is derived from an EMBL/GenBank/DDBJ whole genome shotgun (WGS) entry which is preliminary data.</text>
</comment>
<name>A0ABT9YTD7_9STRE</name>
<feature type="compositionally biased region" description="Basic and acidic residues" evidence="1">
    <location>
        <begin position="169"/>
        <end position="181"/>
    </location>
</feature>
<dbReference type="EMBL" id="JAUSTM010000018">
    <property type="protein sequence ID" value="MDQ0223142.1"/>
    <property type="molecule type" value="Genomic_DNA"/>
</dbReference>
<evidence type="ECO:0008006" key="4">
    <source>
        <dbReference type="Google" id="ProtNLM"/>
    </source>
</evidence>
<feature type="compositionally biased region" description="Polar residues" evidence="1">
    <location>
        <begin position="156"/>
        <end position="168"/>
    </location>
</feature>
<gene>
    <name evidence="2" type="ORF">J2S23_001717</name>
</gene>
<dbReference type="RefSeq" id="WP_307122297.1">
    <property type="nucleotide sequence ID" value="NZ_JAUSTM010000018.1"/>
</dbReference>
<keyword evidence="3" id="KW-1185">Reference proteome</keyword>
<evidence type="ECO:0000313" key="3">
    <source>
        <dbReference type="Proteomes" id="UP001223079"/>
    </source>
</evidence>
<evidence type="ECO:0000256" key="1">
    <source>
        <dbReference type="SAM" id="MobiDB-lite"/>
    </source>
</evidence>
<organism evidence="2 3">
    <name type="scientific">Streptococcus moroccensis</name>
    <dbReference type="NCBI Taxonomy" id="1451356"/>
    <lineage>
        <taxon>Bacteria</taxon>
        <taxon>Bacillati</taxon>
        <taxon>Bacillota</taxon>
        <taxon>Bacilli</taxon>
        <taxon>Lactobacillales</taxon>
        <taxon>Streptococcaceae</taxon>
        <taxon>Streptococcus</taxon>
    </lineage>
</organism>
<dbReference type="Proteomes" id="UP001223079">
    <property type="component" value="Unassembled WGS sequence"/>
</dbReference>
<reference evidence="2 3" key="1">
    <citation type="submission" date="2023-07" db="EMBL/GenBank/DDBJ databases">
        <title>Genomic Encyclopedia of Type Strains, Phase IV (KMG-IV): sequencing the most valuable type-strain genomes for metagenomic binning, comparative biology and taxonomic classification.</title>
        <authorList>
            <person name="Goeker M."/>
        </authorList>
    </citation>
    <scope>NUCLEOTIDE SEQUENCE [LARGE SCALE GENOMIC DNA]</scope>
    <source>
        <strain evidence="2 3">DSM 105143</strain>
    </source>
</reference>
<sequence>MKKQILLGLLGLLIIGLAGLVWKGVKNDAADTDYDNTFTLTAEPIKTIYIDGLEQPATILVKETEASQTTVRVQGQIAQSNITNLEEQFGMDKDGDLFISFSKEGLSMTVMRDKPSVTIEIALAKGTSFEDFSLFTSNGQLDVTLPSSFDGHFTVKSKSGQVNQPKNGENSDREAKIESQKGDVTVTLED</sequence>
<accession>A0ABT9YTD7</accession>
<protein>
    <recommendedName>
        <fullName evidence="4">Adhesin domain-containing protein</fullName>
    </recommendedName>
</protein>